<evidence type="ECO:0000259" key="10">
    <source>
        <dbReference type="PROSITE" id="PS50164"/>
    </source>
</evidence>
<dbReference type="SMART" id="SM00465">
    <property type="entry name" value="GIYc"/>
    <property type="match status" value="1"/>
</dbReference>
<dbReference type="PANTHER" id="PTHR30562">
    <property type="entry name" value="UVRC/OXIDOREDUCTASE"/>
    <property type="match status" value="1"/>
</dbReference>
<keyword evidence="1 7" id="KW-0963">Cytoplasm</keyword>
<gene>
    <name evidence="7 12" type="primary">uvrC</name>
    <name evidence="12" type="ORF">FYJ60_05885</name>
</gene>
<evidence type="ECO:0000256" key="6">
    <source>
        <dbReference type="ARBA" id="ARBA00023236"/>
    </source>
</evidence>
<dbReference type="InterPro" id="IPR036876">
    <property type="entry name" value="UVR_dom_sf"/>
</dbReference>
<dbReference type="PROSITE" id="PS50151">
    <property type="entry name" value="UVR"/>
    <property type="match status" value="1"/>
</dbReference>
<comment type="caution">
    <text evidence="12">The sequence shown here is derived from an EMBL/GenBank/DDBJ whole genome shotgun (WGS) entry which is preliminary data.</text>
</comment>
<dbReference type="AlphaFoldDB" id="A0A7X2P7T3"/>
<evidence type="ECO:0000313" key="13">
    <source>
        <dbReference type="Proteomes" id="UP000466864"/>
    </source>
</evidence>
<dbReference type="PROSITE" id="PS50164">
    <property type="entry name" value="GIY_YIG"/>
    <property type="match status" value="1"/>
</dbReference>
<keyword evidence="3 7" id="KW-0228">DNA excision</keyword>
<comment type="function">
    <text evidence="7">The UvrABC repair system catalyzes the recognition and processing of DNA lesions. UvrC both incises the 5' and 3' sides of the lesion. The N-terminal half is responsible for the 3' incision and the C-terminal half is responsible for the 5' incision.</text>
</comment>
<dbReference type="GO" id="GO:0009381">
    <property type="term" value="F:excinuclease ABC activity"/>
    <property type="evidence" value="ECO:0007669"/>
    <property type="project" value="UniProtKB-UniRule"/>
</dbReference>
<feature type="domain" description="UvrC family homology region profile" evidence="11">
    <location>
        <begin position="287"/>
        <end position="517"/>
    </location>
</feature>
<feature type="domain" description="GIY-YIG" evidence="10">
    <location>
        <begin position="45"/>
        <end position="124"/>
    </location>
</feature>
<comment type="similarity">
    <text evidence="7">Belongs to the UvrC family.</text>
</comment>
<dbReference type="InterPro" id="IPR001162">
    <property type="entry name" value="UvrC_RNase_H_dom"/>
</dbReference>
<dbReference type="Pfam" id="PF14520">
    <property type="entry name" value="HHH_5"/>
    <property type="match status" value="1"/>
</dbReference>
<dbReference type="Pfam" id="PF22920">
    <property type="entry name" value="UvrC_RNaseH"/>
    <property type="match status" value="1"/>
</dbReference>
<dbReference type="Pfam" id="PF02151">
    <property type="entry name" value="UVR"/>
    <property type="match status" value="1"/>
</dbReference>
<reference evidence="12 13" key="1">
    <citation type="submission" date="2019-08" db="EMBL/GenBank/DDBJ databases">
        <title>In-depth cultivation of the pig gut microbiome towards novel bacterial diversity and tailored functional studies.</title>
        <authorList>
            <person name="Wylensek D."/>
            <person name="Hitch T.C.A."/>
            <person name="Clavel T."/>
        </authorList>
    </citation>
    <scope>NUCLEOTIDE SEQUENCE [LARGE SCALE GENOMIC DNA]</scope>
    <source>
        <strain evidence="12 13">Oil+RF-744-WCA-WT-13</strain>
    </source>
</reference>
<proteinExistence type="inferred from homology"/>
<dbReference type="PANTHER" id="PTHR30562:SF1">
    <property type="entry name" value="UVRABC SYSTEM PROTEIN C"/>
    <property type="match status" value="1"/>
</dbReference>
<dbReference type="PROSITE" id="PS50165">
    <property type="entry name" value="UVRC"/>
    <property type="match status" value="1"/>
</dbReference>
<dbReference type="Gene3D" id="4.10.860.10">
    <property type="entry name" value="UVR domain"/>
    <property type="match status" value="1"/>
</dbReference>
<dbReference type="GO" id="GO:0003677">
    <property type="term" value="F:DNA binding"/>
    <property type="evidence" value="ECO:0007669"/>
    <property type="project" value="UniProtKB-UniRule"/>
</dbReference>
<dbReference type="RefSeq" id="WP_154457749.1">
    <property type="nucleotide sequence ID" value="NZ_VUMV01000003.1"/>
</dbReference>
<evidence type="ECO:0000259" key="11">
    <source>
        <dbReference type="PROSITE" id="PS50165"/>
    </source>
</evidence>
<evidence type="ECO:0000313" key="12">
    <source>
        <dbReference type="EMBL" id="MST81843.1"/>
    </source>
</evidence>
<dbReference type="InterPro" id="IPR047296">
    <property type="entry name" value="GIY-YIG_UvrC_Cho"/>
</dbReference>
<dbReference type="SUPFAM" id="SSF46600">
    <property type="entry name" value="C-terminal UvrC-binding domain of UvrB"/>
    <property type="match status" value="1"/>
</dbReference>
<dbReference type="InterPro" id="IPR038476">
    <property type="entry name" value="UvrC_RNase_H_dom_sf"/>
</dbReference>
<comment type="subunit">
    <text evidence="7">Interacts with UvrB in an incision complex.</text>
</comment>
<evidence type="ECO:0000256" key="7">
    <source>
        <dbReference type="HAMAP-Rule" id="MF_00203"/>
    </source>
</evidence>
<dbReference type="Pfam" id="PF08459">
    <property type="entry name" value="UvrC_RNaseH_dom"/>
    <property type="match status" value="1"/>
</dbReference>
<evidence type="ECO:0000256" key="2">
    <source>
        <dbReference type="ARBA" id="ARBA00022763"/>
    </source>
</evidence>
<evidence type="ECO:0000256" key="5">
    <source>
        <dbReference type="ARBA" id="ARBA00023204"/>
    </source>
</evidence>
<dbReference type="Pfam" id="PF01541">
    <property type="entry name" value="GIY-YIG"/>
    <property type="match status" value="1"/>
</dbReference>
<dbReference type="Gene3D" id="3.40.1440.10">
    <property type="entry name" value="GIY-YIG endonuclease"/>
    <property type="match status" value="1"/>
</dbReference>
<accession>A0A7X2P7T3</accession>
<evidence type="ECO:0000259" key="9">
    <source>
        <dbReference type="PROSITE" id="PS50151"/>
    </source>
</evidence>
<dbReference type="SUPFAM" id="SSF47781">
    <property type="entry name" value="RuvA domain 2-like"/>
    <property type="match status" value="1"/>
</dbReference>
<dbReference type="GO" id="GO:0006289">
    <property type="term" value="P:nucleotide-excision repair"/>
    <property type="evidence" value="ECO:0007669"/>
    <property type="project" value="UniProtKB-UniRule"/>
</dbReference>
<organism evidence="12 13">
    <name type="scientific">Bilifractor porci</name>
    <dbReference type="NCBI Taxonomy" id="2606636"/>
    <lineage>
        <taxon>Bacteria</taxon>
        <taxon>Bacillati</taxon>
        <taxon>Bacillota</taxon>
        <taxon>Clostridia</taxon>
        <taxon>Lachnospirales</taxon>
        <taxon>Lachnospiraceae</taxon>
        <taxon>Bilifractor</taxon>
    </lineage>
</organism>
<dbReference type="Gene3D" id="3.30.420.340">
    <property type="entry name" value="UvrC, RNAse H endonuclease domain"/>
    <property type="match status" value="1"/>
</dbReference>
<dbReference type="FunFam" id="3.40.1440.10:FF:000001">
    <property type="entry name" value="UvrABC system protein C"/>
    <property type="match status" value="1"/>
</dbReference>
<dbReference type="InterPro" id="IPR004791">
    <property type="entry name" value="UvrC"/>
</dbReference>
<dbReference type="NCBIfam" id="TIGR00194">
    <property type="entry name" value="uvrC"/>
    <property type="match status" value="1"/>
</dbReference>
<dbReference type="InterPro" id="IPR010994">
    <property type="entry name" value="RuvA_2-like"/>
</dbReference>
<dbReference type="Gene3D" id="1.10.150.20">
    <property type="entry name" value="5' to 3' exonuclease, C-terminal subdomain"/>
    <property type="match status" value="1"/>
</dbReference>
<dbReference type="InterPro" id="IPR001943">
    <property type="entry name" value="UVR_dom"/>
</dbReference>
<evidence type="ECO:0000256" key="8">
    <source>
        <dbReference type="SAM" id="MobiDB-lite"/>
    </source>
</evidence>
<keyword evidence="13" id="KW-1185">Reference proteome</keyword>
<feature type="domain" description="UVR" evidence="9">
    <location>
        <begin position="236"/>
        <end position="271"/>
    </location>
</feature>
<keyword evidence="6 7" id="KW-0742">SOS response</keyword>
<feature type="compositionally biased region" description="Basic and acidic residues" evidence="8">
    <location>
        <begin position="1"/>
        <end position="17"/>
    </location>
</feature>
<feature type="region of interest" description="Disordered" evidence="8">
    <location>
        <begin position="1"/>
        <end position="28"/>
    </location>
</feature>
<feature type="compositionally biased region" description="Polar residues" evidence="8">
    <location>
        <begin position="18"/>
        <end position="28"/>
    </location>
</feature>
<sequence length="640" mass="73712">MTAPEDKNPENSREKEIQQTQQAGEGKTVTSTGFVIEDELKKLPTRPGVYLMHGQRDEIIYVGKAVNLRNRVKQYFQKSRKKRLKIYTMLPQVTRFEYIVTDTEVEALVLECNLIKEYRPKYNTMLMDDKAYPFIRVTVQETYPRVLYAHRMKKDKSLYFGPYPDAGAAKETIDLVRKLYQIRNCSHRLPEEQGKNRPCLYYHIHQCQAPCQGWISPEEYRKKIQEACDFLNGRTEGILPRLQADMKKAAEEMRFEEAAALRDMIQSVSKVQERQKMSSSNGEDTDVLALAADGEDAIAQVFFVRDGRLIGRDHFYLKAADSEDKAEILQSFIQQFYSGTPFIPHNLMLSEEIREPEVIEDWLSEKKGKRVRIRVPRKGSKEKLMELAMRNAEILLSQDKDRMKREAAKTIGAVGEIGAWLGMEAPERIESYDISNISGYQSVGSMVVYEQGRPKKADYRKFRIKSVEGPNDYASMEEVLTRRFRRGLDEDAGFDRLPDLILMDGGKGQVNVAEKVLGELGLSVPVAGMVKDDRHRTRGLYYSNKEIPIRTDSEGFHLLTRIQDETHRFAIEYHRMLRGKEQVHSVLDDIPGIGKSRRKELMRNYPNLDAIRKADVDELAALPSMNRRAAESVLDFLNKT</sequence>
<dbReference type="EMBL" id="VUMV01000003">
    <property type="protein sequence ID" value="MST81843.1"/>
    <property type="molecule type" value="Genomic_DNA"/>
</dbReference>
<dbReference type="SUPFAM" id="SSF82771">
    <property type="entry name" value="GIY-YIG endonuclease"/>
    <property type="match status" value="1"/>
</dbReference>
<dbReference type="GO" id="GO:0009380">
    <property type="term" value="C:excinuclease repair complex"/>
    <property type="evidence" value="ECO:0007669"/>
    <property type="project" value="InterPro"/>
</dbReference>
<keyword evidence="4 7" id="KW-0267">Excision nuclease</keyword>
<dbReference type="NCBIfam" id="NF001824">
    <property type="entry name" value="PRK00558.1-5"/>
    <property type="match status" value="1"/>
</dbReference>
<protein>
    <recommendedName>
        <fullName evidence="7">UvrABC system protein C</fullName>
        <shortName evidence="7">Protein UvrC</shortName>
    </recommendedName>
    <alternativeName>
        <fullName evidence="7">Excinuclease ABC subunit C</fullName>
    </alternativeName>
</protein>
<evidence type="ECO:0000256" key="4">
    <source>
        <dbReference type="ARBA" id="ARBA00022881"/>
    </source>
</evidence>
<evidence type="ECO:0000256" key="1">
    <source>
        <dbReference type="ARBA" id="ARBA00022490"/>
    </source>
</evidence>
<dbReference type="Proteomes" id="UP000466864">
    <property type="component" value="Unassembled WGS sequence"/>
</dbReference>
<name>A0A7X2P7T3_9FIRM</name>
<dbReference type="HAMAP" id="MF_00203">
    <property type="entry name" value="UvrC"/>
    <property type="match status" value="1"/>
</dbReference>
<evidence type="ECO:0000256" key="3">
    <source>
        <dbReference type="ARBA" id="ARBA00022769"/>
    </source>
</evidence>
<keyword evidence="2 7" id="KW-0227">DNA damage</keyword>
<comment type="subcellular location">
    <subcellularLocation>
        <location evidence="7">Cytoplasm</location>
    </subcellularLocation>
</comment>
<keyword evidence="5 7" id="KW-0234">DNA repair</keyword>
<dbReference type="GO" id="GO:0009432">
    <property type="term" value="P:SOS response"/>
    <property type="evidence" value="ECO:0007669"/>
    <property type="project" value="UniProtKB-UniRule"/>
</dbReference>
<dbReference type="InterPro" id="IPR050066">
    <property type="entry name" value="UvrABC_protein_C"/>
</dbReference>
<dbReference type="CDD" id="cd10434">
    <property type="entry name" value="GIY-YIG_UvrC_Cho"/>
    <property type="match status" value="1"/>
</dbReference>
<dbReference type="InterPro" id="IPR035901">
    <property type="entry name" value="GIY-YIG_endonuc_sf"/>
</dbReference>
<dbReference type="InterPro" id="IPR000305">
    <property type="entry name" value="GIY-YIG_endonuc"/>
</dbReference>
<dbReference type="GO" id="GO:0005737">
    <property type="term" value="C:cytoplasm"/>
    <property type="evidence" value="ECO:0007669"/>
    <property type="project" value="UniProtKB-SubCell"/>
</dbReference>